<keyword evidence="2" id="KW-0489">Methyltransferase</keyword>
<dbReference type="Pfam" id="PF08241">
    <property type="entry name" value="Methyltransf_11"/>
    <property type="match status" value="1"/>
</dbReference>
<accession>A0A5B9WE72</accession>
<keyword evidence="3" id="KW-1185">Reference proteome</keyword>
<dbReference type="GO" id="GO:0032259">
    <property type="term" value="P:methylation"/>
    <property type="evidence" value="ECO:0007669"/>
    <property type="project" value="UniProtKB-KW"/>
</dbReference>
<dbReference type="InterPro" id="IPR029063">
    <property type="entry name" value="SAM-dependent_MTases_sf"/>
</dbReference>
<dbReference type="RefSeq" id="WP_210420307.1">
    <property type="nucleotide sequence ID" value="NZ_CP042997.1"/>
</dbReference>
<evidence type="ECO:0000313" key="3">
    <source>
        <dbReference type="Proteomes" id="UP000324233"/>
    </source>
</evidence>
<keyword evidence="2" id="KW-0808">Transferase</keyword>
<organism evidence="2 3">
    <name type="scientific">Aquisphaera giovannonii</name>
    <dbReference type="NCBI Taxonomy" id="406548"/>
    <lineage>
        <taxon>Bacteria</taxon>
        <taxon>Pseudomonadati</taxon>
        <taxon>Planctomycetota</taxon>
        <taxon>Planctomycetia</taxon>
        <taxon>Isosphaerales</taxon>
        <taxon>Isosphaeraceae</taxon>
        <taxon>Aquisphaera</taxon>
    </lineage>
</organism>
<dbReference type="EC" id="2.1.1.157" evidence="2"/>
<dbReference type="InterPro" id="IPR013216">
    <property type="entry name" value="Methyltransf_11"/>
</dbReference>
<evidence type="ECO:0000259" key="1">
    <source>
        <dbReference type="Pfam" id="PF08241"/>
    </source>
</evidence>
<proteinExistence type="predicted"/>
<reference evidence="2 3" key="1">
    <citation type="submission" date="2019-08" db="EMBL/GenBank/DDBJ databases">
        <title>Deep-cultivation of Planctomycetes and their phenomic and genomic characterization uncovers novel biology.</title>
        <authorList>
            <person name="Wiegand S."/>
            <person name="Jogler M."/>
            <person name="Boedeker C."/>
            <person name="Pinto D."/>
            <person name="Vollmers J."/>
            <person name="Rivas-Marin E."/>
            <person name="Kohn T."/>
            <person name="Peeters S.H."/>
            <person name="Heuer A."/>
            <person name="Rast P."/>
            <person name="Oberbeckmann S."/>
            <person name="Bunk B."/>
            <person name="Jeske O."/>
            <person name="Meyerdierks A."/>
            <person name="Storesund J.E."/>
            <person name="Kallscheuer N."/>
            <person name="Luecker S."/>
            <person name="Lage O.M."/>
            <person name="Pohl T."/>
            <person name="Merkel B.J."/>
            <person name="Hornburger P."/>
            <person name="Mueller R.-W."/>
            <person name="Bruemmer F."/>
            <person name="Labrenz M."/>
            <person name="Spormann A.M."/>
            <person name="Op den Camp H."/>
            <person name="Overmann J."/>
            <person name="Amann R."/>
            <person name="Jetten M.S.M."/>
            <person name="Mascher T."/>
            <person name="Medema M.H."/>
            <person name="Devos D.P."/>
            <person name="Kaster A.-K."/>
            <person name="Ovreas L."/>
            <person name="Rohde M."/>
            <person name="Galperin M.Y."/>
            <person name="Jogler C."/>
        </authorList>
    </citation>
    <scope>NUCLEOTIDE SEQUENCE [LARGE SCALE GENOMIC DNA]</scope>
    <source>
        <strain evidence="2 3">OJF2</strain>
    </source>
</reference>
<dbReference type="SUPFAM" id="SSF53335">
    <property type="entry name" value="S-adenosyl-L-methionine-dependent methyltransferases"/>
    <property type="match status" value="1"/>
</dbReference>
<dbReference type="CDD" id="cd02440">
    <property type="entry name" value="AdoMet_MTases"/>
    <property type="match status" value="1"/>
</dbReference>
<dbReference type="AlphaFoldDB" id="A0A5B9WE72"/>
<feature type="domain" description="Methyltransferase type 11" evidence="1">
    <location>
        <begin position="50"/>
        <end position="143"/>
    </location>
</feature>
<dbReference type="GO" id="GO:0008757">
    <property type="term" value="F:S-adenosylmethionine-dependent methyltransferase activity"/>
    <property type="evidence" value="ECO:0007669"/>
    <property type="project" value="InterPro"/>
</dbReference>
<protein>
    <submittedName>
        <fullName evidence="2">Sarcosine/dimethylglycine N-methyltransferase</fullName>
        <ecNumber evidence="2">2.1.1.157</ecNumber>
    </submittedName>
</protein>
<dbReference type="KEGG" id="agv:OJF2_73690"/>
<name>A0A5B9WE72_9BACT</name>
<gene>
    <name evidence="2" type="ORF">OJF2_73690</name>
</gene>
<dbReference type="Gene3D" id="3.40.50.150">
    <property type="entry name" value="Vaccinia Virus protein VP39"/>
    <property type="match status" value="1"/>
</dbReference>
<dbReference type="Proteomes" id="UP000324233">
    <property type="component" value="Chromosome"/>
</dbReference>
<evidence type="ECO:0000313" key="2">
    <source>
        <dbReference type="EMBL" id="QEH38763.1"/>
    </source>
</evidence>
<dbReference type="PANTHER" id="PTHR43591">
    <property type="entry name" value="METHYLTRANSFERASE"/>
    <property type="match status" value="1"/>
</dbReference>
<sequence>MDHTEAGRFWDGNADAWTELARAGYDVYRDHLNTPAFLGWLPDVGGLSGLDVGCGEGHNTRLLARRGARMAAVDISEKFIGYARRAEAAEPLGVDYRVASAVELPFADGTFDFATAFMSFMDIPETDRVLAEAARVLKPGGFLQFSICHPCFDTPHRRNLRDGSGVTYAIEVGGYFRELDGEVSEWLFGEAPAEARSRLPKFRVPRFTRTLSHWINAVLAAGLRLEGLSEPAPTDEAVRACPAIRDAHVVSYFLHVRARKEG</sequence>
<dbReference type="EMBL" id="CP042997">
    <property type="protein sequence ID" value="QEH38763.1"/>
    <property type="molecule type" value="Genomic_DNA"/>
</dbReference>